<comment type="caution">
    <text evidence="1">The sequence shown here is derived from an EMBL/GenBank/DDBJ whole genome shotgun (WGS) entry which is preliminary data.</text>
</comment>
<dbReference type="AlphaFoldDB" id="A0A0F8VUN4"/>
<dbReference type="EMBL" id="LAZR01069279">
    <property type="protein sequence ID" value="KKK48022.1"/>
    <property type="molecule type" value="Genomic_DNA"/>
</dbReference>
<organism evidence="1">
    <name type="scientific">marine sediment metagenome</name>
    <dbReference type="NCBI Taxonomy" id="412755"/>
    <lineage>
        <taxon>unclassified sequences</taxon>
        <taxon>metagenomes</taxon>
        <taxon>ecological metagenomes</taxon>
    </lineage>
</organism>
<sequence>MAVTITYDRRQSTNKHLGAALSRGKKAVSGEINFSG</sequence>
<gene>
    <name evidence="1" type="ORF">LCGC14_3149290</name>
</gene>
<name>A0A0F8VUN4_9ZZZZ</name>
<protein>
    <submittedName>
        <fullName evidence="1">Uncharacterized protein</fullName>
    </submittedName>
</protein>
<reference evidence="1" key="1">
    <citation type="journal article" date="2015" name="Nature">
        <title>Complex archaea that bridge the gap between prokaryotes and eukaryotes.</title>
        <authorList>
            <person name="Spang A."/>
            <person name="Saw J.H."/>
            <person name="Jorgensen S.L."/>
            <person name="Zaremba-Niedzwiedzka K."/>
            <person name="Martijn J."/>
            <person name="Lind A.E."/>
            <person name="van Eijk R."/>
            <person name="Schleper C."/>
            <person name="Guy L."/>
            <person name="Ettema T.J."/>
        </authorList>
    </citation>
    <scope>NUCLEOTIDE SEQUENCE</scope>
</reference>
<evidence type="ECO:0000313" key="1">
    <source>
        <dbReference type="EMBL" id="KKK48022.1"/>
    </source>
</evidence>
<proteinExistence type="predicted"/>
<accession>A0A0F8VUN4</accession>
<feature type="non-terminal residue" evidence="1">
    <location>
        <position position="36"/>
    </location>
</feature>